<name>A0AA36MFA5_CYLNA</name>
<reference evidence="3" key="1">
    <citation type="submission" date="2023-07" db="EMBL/GenBank/DDBJ databases">
        <authorList>
            <consortium name="CYATHOMIX"/>
        </authorList>
    </citation>
    <scope>NUCLEOTIDE SEQUENCE</scope>
    <source>
        <strain evidence="3">N/A</strain>
    </source>
</reference>
<comment type="caution">
    <text evidence="3">The sequence shown here is derived from an EMBL/GenBank/DDBJ whole genome shotgun (WGS) entry which is preliminary data.</text>
</comment>
<evidence type="ECO:0000313" key="4">
    <source>
        <dbReference type="Proteomes" id="UP001176961"/>
    </source>
</evidence>
<sequence>MVRRNTPNRLAIVQLYEEGYSNKDISFLTGTPVRTVQETVKRFRDTGTIFTTSDRSDYGGEESVLLNPMVVEEDMSEPLLFQLGSEAPLASVTINCPQVWLLTRLAHAKGSFRIGRKLGQKEVTGVGKAGRKSAERLLLELLTPKSPSPMTPTLNKPIATGEHNSKNRKSKSKSSSSQPRTHIPPVSALAHLAVSCQHCCCKRIRVVNIGRLDGKNIMECTNRDCLATIKLTDLQEGTIINPNGKPEEFCWYDLDPEEIFYPSASTLRRLTESLKSDVKKPFVPPVRHDAHGNIIMRCPGQKQWVKMM</sequence>
<protein>
    <submittedName>
        <fullName evidence="3">Uncharacterized protein</fullName>
    </submittedName>
</protein>
<dbReference type="Gene3D" id="1.10.10.10">
    <property type="entry name" value="Winged helix-like DNA-binding domain superfamily/Winged helix DNA-binding domain"/>
    <property type="match status" value="1"/>
</dbReference>
<evidence type="ECO:0000256" key="2">
    <source>
        <dbReference type="SAM" id="MobiDB-lite"/>
    </source>
</evidence>
<organism evidence="3 4">
    <name type="scientific">Cylicocyclus nassatus</name>
    <name type="common">Nematode worm</name>
    <dbReference type="NCBI Taxonomy" id="53992"/>
    <lineage>
        <taxon>Eukaryota</taxon>
        <taxon>Metazoa</taxon>
        <taxon>Ecdysozoa</taxon>
        <taxon>Nematoda</taxon>
        <taxon>Chromadorea</taxon>
        <taxon>Rhabditida</taxon>
        <taxon>Rhabditina</taxon>
        <taxon>Rhabditomorpha</taxon>
        <taxon>Strongyloidea</taxon>
        <taxon>Strongylidae</taxon>
        <taxon>Cylicocyclus</taxon>
    </lineage>
</organism>
<evidence type="ECO:0000256" key="1">
    <source>
        <dbReference type="ARBA" id="ARBA00004123"/>
    </source>
</evidence>
<dbReference type="AlphaFoldDB" id="A0AA36MFA5"/>
<proteinExistence type="predicted"/>
<dbReference type="InterPro" id="IPR036388">
    <property type="entry name" value="WH-like_DNA-bd_sf"/>
</dbReference>
<dbReference type="InterPro" id="IPR009057">
    <property type="entry name" value="Homeodomain-like_sf"/>
</dbReference>
<dbReference type="EMBL" id="CATQJL010000316">
    <property type="protein sequence ID" value="CAJ0607773.1"/>
    <property type="molecule type" value="Genomic_DNA"/>
</dbReference>
<accession>A0AA36MFA5</accession>
<feature type="region of interest" description="Disordered" evidence="2">
    <location>
        <begin position="141"/>
        <end position="183"/>
    </location>
</feature>
<evidence type="ECO:0000313" key="3">
    <source>
        <dbReference type="EMBL" id="CAJ0607773.1"/>
    </source>
</evidence>
<gene>
    <name evidence="3" type="ORF">CYNAS_LOCUS19756</name>
</gene>
<keyword evidence="4" id="KW-1185">Reference proteome</keyword>
<dbReference type="SUPFAM" id="SSF46689">
    <property type="entry name" value="Homeodomain-like"/>
    <property type="match status" value="1"/>
</dbReference>
<dbReference type="Pfam" id="PF13384">
    <property type="entry name" value="HTH_23"/>
    <property type="match status" value="1"/>
</dbReference>
<dbReference type="Proteomes" id="UP001176961">
    <property type="component" value="Unassembled WGS sequence"/>
</dbReference>
<comment type="subcellular location">
    <subcellularLocation>
        <location evidence="1">Nucleus</location>
    </subcellularLocation>
</comment>
<dbReference type="GO" id="GO:0005634">
    <property type="term" value="C:nucleus"/>
    <property type="evidence" value="ECO:0007669"/>
    <property type="project" value="UniProtKB-SubCell"/>
</dbReference>